<dbReference type="SUPFAM" id="SSF47954">
    <property type="entry name" value="Cyclin-like"/>
    <property type="match status" value="2"/>
</dbReference>
<evidence type="ECO:0000313" key="4">
    <source>
        <dbReference type="EMBL" id="CAB9500354.1"/>
    </source>
</evidence>
<dbReference type="InterPro" id="IPR006671">
    <property type="entry name" value="Cyclin_N"/>
</dbReference>
<protein>
    <submittedName>
        <fullName evidence="4">Cyclin</fullName>
    </submittedName>
</protein>
<dbReference type="Proteomes" id="UP001153069">
    <property type="component" value="Unassembled WGS sequence"/>
</dbReference>
<feature type="compositionally biased region" description="Low complexity" evidence="2">
    <location>
        <begin position="294"/>
        <end position="303"/>
    </location>
</feature>
<gene>
    <name evidence="4" type="ORF">SEMRO_82_G043790.1</name>
</gene>
<feature type="domain" description="Cyclin-like" evidence="3">
    <location>
        <begin position="35"/>
        <end position="142"/>
    </location>
</feature>
<dbReference type="GO" id="GO:0006357">
    <property type="term" value="P:regulation of transcription by RNA polymerase II"/>
    <property type="evidence" value="ECO:0007669"/>
    <property type="project" value="InterPro"/>
</dbReference>
<sequence length="329" mass="36361">MTSAALKNFDVSQLPSVKAGMTAKEETIRRRKTCRFIEEAGRILKLPRVANATAMVFFHRFYAKHSFMEHDRFEVAVASILLAAKTEEAPKKLNEIVAKCLELKSTGVSNAGKGAGPVIDPKSEEFAKRKERILLLERVVLHTIGFELSIDHPYKFLVEIIKKLTHTRQLEYKNPQSSSKTSSMNNMLNDLVKYSMCFANDSVHTSLCLQFSPQLIATACVYLAGHFANVQPTNNKKTWLEVLACPPNQAEAVSSICGQIIELIVDRRGTDVDAFKEIRANLGRLKGVEGATRTPSAANTPTKAAPPTPKQPPRGPPADESASKRQRTS</sequence>
<comment type="similarity">
    <text evidence="1">Belongs to the cyclin family.</text>
</comment>
<dbReference type="InterPro" id="IPR043198">
    <property type="entry name" value="Cyclin/Ssn8"/>
</dbReference>
<dbReference type="EMBL" id="CAICTM010000081">
    <property type="protein sequence ID" value="CAB9500354.1"/>
    <property type="molecule type" value="Genomic_DNA"/>
</dbReference>
<keyword evidence="5" id="KW-1185">Reference proteome</keyword>
<dbReference type="PANTHER" id="PTHR10026">
    <property type="entry name" value="CYCLIN"/>
    <property type="match status" value="1"/>
</dbReference>
<keyword evidence="1" id="KW-0195">Cyclin</keyword>
<dbReference type="OrthoDB" id="10264655at2759"/>
<evidence type="ECO:0000256" key="1">
    <source>
        <dbReference type="RuleBase" id="RU000383"/>
    </source>
</evidence>
<evidence type="ECO:0000259" key="3">
    <source>
        <dbReference type="SMART" id="SM00385"/>
    </source>
</evidence>
<feature type="region of interest" description="Disordered" evidence="2">
    <location>
        <begin position="287"/>
        <end position="329"/>
    </location>
</feature>
<dbReference type="Gene3D" id="1.10.472.10">
    <property type="entry name" value="Cyclin-like"/>
    <property type="match status" value="2"/>
</dbReference>
<dbReference type="Pfam" id="PF21797">
    <property type="entry name" value="CycT2-like_C"/>
    <property type="match status" value="1"/>
</dbReference>
<accession>A0A9N8DGL6</accession>
<reference evidence="4" key="1">
    <citation type="submission" date="2020-06" db="EMBL/GenBank/DDBJ databases">
        <authorList>
            <consortium name="Plant Systems Biology data submission"/>
        </authorList>
    </citation>
    <scope>NUCLEOTIDE SEQUENCE</scope>
    <source>
        <strain evidence="4">D6</strain>
    </source>
</reference>
<dbReference type="SMART" id="SM00385">
    <property type="entry name" value="CYCLIN"/>
    <property type="match status" value="2"/>
</dbReference>
<evidence type="ECO:0000313" key="5">
    <source>
        <dbReference type="Proteomes" id="UP001153069"/>
    </source>
</evidence>
<organism evidence="4 5">
    <name type="scientific">Seminavis robusta</name>
    <dbReference type="NCBI Taxonomy" id="568900"/>
    <lineage>
        <taxon>Eukaryota</taxon>
        <taxon>Sar</taxon>
        <taxon>Stramenopiles</taxon>
        <taxon>Ochrophyta</taxon>
        <taxon>Bacillariophyta</taxon>
        <taxon>Bacillariophyceae</taxon>
        <taxon>Bacillariophycidae</taxon>
        <taxon>Naviculales</taxon>
        <taxon>Naviculaceae</taxon>
        <taxon>Seminavis</taxon>
    </lineage>
</organism>
<dbReference type="InterPro" id="IPR036915">
    <property type="entry name" value="Cyclin-like_sf"/>
</dbReference>
<evidence type="ECO:0000256" key="2">
    <source>
        <dbReference type="SAM" id="MobiDB-lite"/>
    </source>
</evidence>
<feature type="compositionally biased region" description="Pro residues" evidence="2">
    <location>
        <begin position="304"/>
        <end position="316"/>
    </location>
</feature>
<dbReference type="InterPro" id="IPR013763">
    <property type="entry name" value="Cyclin-like_dom"/>
</dbReference>
<dbReference type="Pfam" id="PF00134">
    <property type="entry name" value="Cyclin_N"/>
    <property type="match status" value="1"/>
</dbReference>
<feature type="domain" description="Cyclin-like" evidence="3">
    <location>
        <begin position="155"/>
        <end position="265"/>
    </location>
</feature>
<name>A0A9N8DGL6_9STRA</name>
<dbReference type="AlphaFoldDB" id="A0A9N8DGL6"/>
<proteinExistence type="inferred from homology"/>
<dbReference type="PIRSF" id="PIRSF036580">
    <property type="entry name" value="Cyclin_L"/>
    <property type="match status" value="1"/>
</dbReference>
<comment type="caution">
    <text evidence="4">The sequence shown here is derived from an EMBL/GenBank/DDBJ whole genome shotgun (WGS) entry which is preliminary data.</text>
</comment>
<dbReference type="GO" id="GO:0016538">
    <property type="term" value="F:cyclin-dependent protein serine/threonine kinase regulator activity"/>
    <property type="evidence" value="ECO:0007669"/>
    <property type="project" value="InterPro"/>
</dbReference>